<evidence type="ECO:0000256" key="2">
    <source>
        <dbReference type="ARBA" id="ARBA00012424"/>
    </source>
</evidence>
<feature type="domain" description="Protein kinase" evidence="12">
    <location>
        <begin position="25"/>
        <end position="277"/>
    </location>
</feature>
<keyword evidence="6" id="KW-0677">Repeat</keyword>
<dbReference type="GO" id="GO:0005813">
    <property type="term" value="C:centrosome"/>
    <property type="evidence" value="ECO:0007669"/>
    <property type="project" value="TreeGrafter"/>
</dbReference>
<dbReference type="InterPro" id="IPR011009">
    <property type="entry name" value="Kinase-like_dom_sf"/>
</dbReference>
<dbReference type="CDD" id="cd14099">
    <property type="entry name" value="STKc_PLK"/>
    <property type="match status" value="1"/>
</dbReference>
<evidence type="ECO:0000256" key="8">
    <source>
        <dbReference type="ARBA" id="ARBA00022777"/>
    </source>
</evidence>
<comment type="caution">
    <text evidence="14">The sequence shown here is derived from an EMBL/GenBank/DDBJ whole genome shotgun (WGS) entry which is preliminary data.</text>
</comment>
<evidence type="ECO:0000256" key="1">
    <source>
        <dbReference type="ARBA" id="ARBA00004496"/>
    </source>
</evidence>
<dbReference type="PROSITE" id="PS00108">
    <property type="entry name" value="PROTEIN_KINASE_ST"/>
    <property type="match status" value="1"/>
</dbReference>
<dbReference type="InterPro" id="IPR036947">
    <property type="entry name" value="POLO_box_dom_sf"/>
</dbReference>
<dbReference type="AlphaFoldDB" id="A0AAW2HCZ6"/>
<dbReference type="GO" id="GO:0007052">
    <property type="term" value="P:mitotic spindle organization"/>
    <property type="evidence" value="ECO:0007669"/>
    <property type="project" value="TreeGrafter"/>
</dbReference>
<gene>
    <name evidence="14" type="ORF">PYX00_009792</name>
</gene>
<dbReference type="InterPro" id="IPR033695">
    <property type="entry name" value="POLO_box_2"/>
</dbReference>
<dbReference type="Gene3D" id="3.30.200.20">
    <property type="entry name" value="Phosphorylase Kinase, domain 1"/>
    <property type="match status" value="1"/>
</dbReference>
<keyword evidence="8" id="KW-0418">Kinase</keyword>
<dbReference type="Pfam" id="PF00659">
    <property type="entry name" value="POLO_box"/>
    <property type="match status" value="2"/>
</dbReference>
<dbReference type="InterPro" id="IPR000959">
    <property type="entry name" value="POLO_box_dom"/>
</dbReference>
<dbReference type="EMBL" id="JARGDH010000005">
    <property type="protein sequence ID" value="KAL0267546.1"/>
    <property type="molecule type" value="Genomic_DNA"/>
</dbReference>
<dbReference type="InterPro" id="IPR033701">
    <property type="entry name" value="POLO_box_1"/>
</dbReference>
<dbReference type="CDD" id="cd13117">
    <property type="entry name" value="POLO_box_2"/>
    <property type="match status" value="1"/>
</dbReference>
<dbReference type="FunFam" id="3.30.1120.30:FF:000001">
    <property type="entry name" value="Serine/threonine-protein kinase PLK"/>
    <property type="match status" value="1"/>
</dbReference>
<sequence length="581" mass="66616">MSKSSSSKEDFIPDIITDENRGIKYIKGAFFGKGGFAKCFEIMDAKTGEVYAGKVVPKRLLRKGKQKEKMTSEINIHQQLKHHNVVAFYNFFDDDTNVYIVLELCRKRSMMELHRRRKTITEPEARYFMKQILEGVGYLHKNNIIHRDLKLGNLFLDHNLTVKIGDFGLAAKLEFSGERKKTLCGTPNYIAPEILNNSGHSFEVDLWSIGCILYALLVGKPPFETHSLDETYSRIQECKYTIPSHIAKLAQLLITWLLQIDPKKRPKIDETAQHEWFSGFTPNSLPTSVLISAPRFNNAEEEKIMKNLVRKPLKEVNNEQNTTPSSNTHKLVRMSVVIAGASNSAMVTQYECRNHLEMLVQQLDGLVTKNVKIKKLTGKEEDTDPAAQPLIWVSKWVDYSDKYGFGFQLIDGSWGVLFNDTTKIVVLANEMNVHYIHRDGVEEYFTISNYPAGLEKKIKLLSYFRRYMKENLMTAGSDVPRVLDSVSRTPYLYQWFRTSKGVFMCLTNGTVQVNFSDHTKIILCPLMGAVTYVDEEKAFRTYRFSTIQEHGTCKPLMDALKYAHQKLNYNMKAVLPQHANN</sequence>
<dbReference type="FunFam" id="1.10.510.10:FF:000311">
    <property type="entry name" value="Serine/threonine-protein kinase PLK"/>
    <property type="match status" value="1"/>
</dbReference>
<protein>
    <recommendedName>
        <fullName evidence="2">polo kinase</fullName>
        <ecNumber evidence="2">2.7.11.21</ecNumber>
    </recommendedName>
</protein>
<evidence type="ECO:0000256" key="10">
    <source>
        <dbReference type="ARBA" id="ARBA00047802"/>
    </source>
</evidence>
<evidence type="ECO:0000256" key="7">
    <source>
        <dbReference type="ARBA" id="ARBA00022741"/>
    </source>
</evidence>
<dbReference type="PROSITE" id="PS50011">
    <property type="entry name" value="PROTEIN_KINASE_DOM"/>
    <property type="match status" value="1"/>
</dbReference>
<dbReference type="InterPro" id="IPR000719">
    <property type="entry name" value="Prot_kinase_dom"/>
</dbReference>
<dbReference type="GO" id="GO:0004674">
    <property type="term" value="F:protein serine/threonine kinase activity"/>
    <property type="evidence" value="ECO:0007669"/>
    <property type="project" value="UniProtKB-KW"/>
</dbReference>
<keyword evidence="5" id="KW-0808">Transferase</keyword>
<evidence type="ECO:0000256" key="5">
    <source>
        <dbReference type="ARBA" id="ARBA00022679"/>
    </source>
</evidence>
<dbReference type="Pfam" id="PF00069">
    <property type="entry name" value="Pkinase"/>
    <property type="match status" value="1"/>
</dbReference>
<evidence type="ECO:0000259" key="13">
    <source>
        <dbReference type="PROSITE" id="PS50078"/>
    </source>
</evidence>
<evidence type="ECO:0000256" key="4">
    <source>
        <dbReference type="ARBA" id="ARBA00022527"/>
    </source>
</evidence>
<evidence type="ECO:0000313" key="14">
    <source>
        <dbReference type="EMBL" id="KAL0267546.1"/>
    </source>
</evidence>
<comment type="catalytic activity">
    <reaction evidence="11">
        <text>L-seryl-[protein] + ATP = O-phospho-L-seryl-[protein] + ADP + H(+)</text>
        <dbReference type="Rhea" id="RHEA:17989"/>
        <dbReference type="Rhea" id="RHEA-COMP:9863"/>
        <dbReference type="Rhea" id="RHEA-COMP:11604"/>
        <dbReference type="ChEBI" id="CHEBI:15378"/>
        <dbReference type="ChEBI" id="CHEBI:29999"/>
        <dbReference type="ChEBI" id="CHEBI:30616"/>
        <dbReference type="ChEBI" id="CHEBI:83421"/>
        <dbReference type="ChEBI" id="CHEBI:456216"/>
        <dbReference type="EC" id="2.7.11.21"/>
    </reaction>
</comment>
<feature type="domain" description="POLO box" evidence="13">
    <location>
        <begin position="491"/>
        <end position="572"/>
    </location>
</feature>
<dbReference type="GO" id="GO:0005524">
    <property type="term" value="F:ATP binding"/>
    <property type="evidence" value="ECO:0007669"/>
    <property type="project" value="UniProtKB-KW"/>
</dbReference>
<evidence type="ECO:0000256" key="3">
    <source>
        <dbReference type="ARBA" id="ARBA00022490"/>
    </source>
</evidence>
<dbReference type="GO" id="GO:0005737">
    <property type="term" value="C:cytoplasm"/>
    <property type="evidence" value="ECO:0007669"/>
    <property type="project" value="UniProtKB-SubCell"/>
</dbReference>
<keyword evidence="4" id="KW-0723">Serine/threonine-protein kinase</keyword>
<keyword evidence="9" id="KW-0067">ATP-binding</keyword>
<reference evidence="14" key="1">
    <citation type="journal article" date="2024" name="Gigascience">
        <title>Chromosome-level genome of the poultry shaft louse Menopon gallinae provides insight into the host-switching and adaptive evolution of parasitic lice.</title>
        <authorList>
            <person name="Xu Y."/>
            <person name="Ma L."/>
            <person name="Liu S."/>
            <person name="Liang Y."/>
            <person name="Liu Q."/>
            <person name="He Z."/>
            <person name="Tian L."/>
            <person name="Duan Y."/>
            <person name="Cai W."/>
            <person name="Li H."/>
            <person name="Song F."/>
        </authorList>
    </citation>
    <scope>NUCLEOTIDE SEQUENCE</scope>
    <source>
        <strain evidence="14">Cailab_2023a</strain>
    </source>
</reference>
<keyword evidence="7" id="KW-0547">Nucleotide-binding</keyword>
<evidence type="ECO:0000256" key="9">
    <source>
        <dbReference type="ARBA" id="ARBA00022840"/>
    </source>
</evidence>
<feature type="domain" description="POLO box" evidence="13">
    <location>
        <begin position="392"/>
        <end position="470"/>
    </location>
</feature>
<evidence type="ECO:0000259" key="12">
    <source>
        <dbReference type="PROSITE" id="PS50011"/>
    </source>
</evidence>
<dbReference type="Gene3D" id="3.30.1120.30">
    <property type="entry name" value="POLO box domain"/>
    <property type="match status" value="2"/>
</dbReference>
<dbReference type="PANTHER" id="PTHR24345">
    <property type="entry name" value="SERINE/THREONINE-PROTEIN KINASE PLK"/>
    <property type="match status" value="1"/>
</dbReference>
<name>A0AAW2HCZ6_9NEOP</name>
<dbReference type="GO" id="GO:0000776">
    <property type="term" value="C:kinetochore"/>
    <property type="evidence" value="ECO:0007669"/>
    <property type="project" value="TreeGrafter"/>
</dbReference>
<comment type="subcellular location">
    <subcellularLocation>
        <location evidence="1">Cytoplasm</location>
    </subcellularLocation>
</comment>
<dbReference type="GO" id="GO:0000922">
    <property type="term" value="C:spindle pole"/>
    <property type="evidence" value="ECO:0007669"/>
    <property type="project" value="TreeGrafter"/>
</dbReference>
<dbReference type="SUPFAM" id="SSF56112">
    <property type="entry name" value="Protein kinase-like (PK-like)"/>
    <property type="match status" value="1"/>
</dbReference>
<accession>A0AAW2HCZ6</accession>
<dbReference type="SUPFAM" id="SSF82615">
    <property type="entry name" value="Polo-box domain"/>
    <property type="match status" value="2"/>
</dbReference>
<evidence type="ECO:0000256" key="11">
    <source>
        <dbReference type="ARBA" id="ARBA00048347"/>
    </source>
</evidence>
<dbReference type="Gene3D" id="1.10.510.10">
    <property type="entry name" value="Transferase(Phosphotransferase) domain 1"/>
    <property type="match status" value="1"/>
</dbReference>
<dbReference type="FunFam" id="3.30.200.20:FF:000284">
    <property type="entry name" value="Serine/threonine-protein kinase PLK"/>
    <property type="match status" value="1"/>
</dbReference>
<evidence type="ECO:0000256" key="6">
    <source>
        <dbReference type="ARBA" id="ARBA00022737"/>
    </source>
</evidence>
<keyword evidence="3" id="KW-0963">Cytoplasm</keyword>
<comment type="catalytic activity">
    <reaction evidence="10">
        <text>L-threonyl-[protein] + ATP = O-phospho-L-threonyl-[protein] + ADP + H(+)</text>
        <dbReference type="Rhea" id="RHEA:46608"/>
        <dbReference type="Rhea" id="RHEA-COMP:11060"/>
        <dbReference type="Rhea" id="RHEA-COMP:11605"/>
        <dbReference type="ChEBI" id="CHEBI:15378"/>
        <dbReference type="ChEBI" id="CHEBI:30013"/>
        <dbReference type="ChEBI" id="CHEBI:30616"/>
        <dbReference type="ChEBI" id="CHEBI:61977"/>
        <dbReference type="ChEBI" id="CHEBI:456216"/>
        <dbReference type="EC" id="2.7.11.21"/>
    </reaction>
</comment>
<proteinExistence type="predicted"/>
<dbReference type="CDD" id="cd13118">
    <property type="entry name" value="POLO_box_1"/>
    <property type="match status" value="1"/>
</dbReference>
<dbReference type="GO" id="GO:0005634">
    <property type="term" value="C:nucleus"/>
    <property type="evidence" value="ECO:0007669"/>
    <property type="project" value="TreeGrafter"/>
</dbReference>
<dbReference type="EC" id="2.7.11.21" evidence="2"/>
<dbReference type="InterPro" id="IPR008271">
    <property type="entry name" value="Ser/Thr_kinase_AS"/>
</dbReference>
<dbReference type="PROSITE" id="PS50078">
    <property type="entry name" value="POLO_BOX"/>
    <property type="match status" value="2"/>
</dbReference>
<dbReference type="PANTHER" id="PTHR24345:SF93">
    <property type="entry name" value="SERINE_THREONINE-PROTEIN KINASE PLK1"/>
    <property type="match status" value="1"/>
</dbReference>
<organism evidence="14">
    <name type="scientific">Menopon gallinae</name>
    <name type="common">poultry shaft louse</name>
    <dbReference type="NCBI Taxonomy" id="328185"/>
    <lineage>
        <taxon>Eukaryota</taxon>
        <taxon>Metazoa</taxon>
        <taxon>Ecdysozoa</taxon>
        <taxon>Arthropoda</taxon>
        <taxon>Hexapoda</taxon>
        <taxon>Insecta</taxon>
        <taxon>Pterygota</taxon>
        <taxon>Neoptera</taxon>
        <taxon>Paraneoptera</taxon>
        <taxon>Psocodea</taxon>
        <taxon>Troctomorpha</taxon>
        <taxon>Phthiraptera</taxon>
        <taxon>Amblycera</taxon>
        <taxon>Menoponidae</taxon>
        <taxon>Menopon</taxon>
    </lineage>
</organism>
<dbReference type="SMART" id="SM00220">
    <property type="entry name" value="S_TKc"/>
    <property type="match status" value="1"/>
</dbReference>